<evidence type="ECO:0000313" key="2">
    <source>
        <dbReference type="EMBL" id="HIS71099.1"/>
    </source>
</evidence>
<reference evidence="2" key="1">
    <citation type="submission" date="2020-10" db="EMBL/GenBank/DDBJ databases">
        <authorList>
            <person name="Gilroy R."/>
        </authorList>
    </citation>
    <scope>NUCLEOTIDE SEQUENCE</scope>
    <source>
        <strain evidence="2">ChiGjej3B3-5194</strain>
    </source>
</reference>
<dbReference type="EMBL" id="DVJI01000012">
    <property type="protein sequence ID" value="HIS71099.1"/>
    <property type="molecule type" value="Genomic_DNA"/>
</dbReference>
<keyword evidence="1" id="KW-0472">Membrane</keyword>
<comment type="caution">
    <text evidence="2">The sequence shown here is derived from an EMBL/GenBank/DDBJ whole genome shotgun (WGS) entry which is preliminary data.</text>
</comment>
<gene>
    <name evidence="2" type="ORF">IAD02_03910</name>
</gene>
<proteinExistence type="predicted"/>
<evidence type="ECO:0000256" key="1">
    <source>
        <dbReference type="SAM" id="Phobius"/>
    </source>
</evidence>
<accession>A0A9D1FG52</accession>
<name>A0A9D1FG52_9PROT</name>
<evidence type="ECO:0008006" key="4">
    <source>
        <dbReference type="Google" id="ProtNLM"/>
    </source>
</evidence>
<keyword evidence="1" id="KW-0812">Transmembrane</keyword>
<sequence>MMITASDVLLIIKYVLAALIVIGVILAPAWLARQTGKSKQDMILVRLASWIFGWTGIGWLWSLFWSSKK</sequence>
<keyword evidence="1" id="KW-1133">Transmembrane helix</keyword>
<feature type="transmembrane region" description="Helical" evidence="1">
    <location>
        <begin position="43"/>
        <end position="64"/>
    </location>
</feature>
<organism evidence="2 3">
    <name type="scientific">Candidatus Enterousia intestinigallinarum</name>
    <dbReference type="NCBI Taxonomy" id="2840790"/>
    <lineage>
        <taxon>Bacteria</taxon>
        <taxon>Pseudomonadati</taxon>
        <taxon>Pseudomonadota</taxon>
        <taxon>Alphaproteobacteria</taxon>
        <taxon>Candidatus Enterousia</taxon>
    </lineage>
</organism>
<feature type="transmembrane region" description="Helical" evidence="1">
    <location>
        <begin position="12"/>
        <end position="31"/>
    </location>
</feature>
<protein>
    <recommendedName>
        <fullName evidence="4">Superinfection immunity protein</fullName>
    </recommendedName>
</protein>
<evidence type="ECO:0000313" key="3">
    <source>
        <dbReference type="Proteomes" id="UP000886742"/>
    </source>
</evidence>
<dbReference type="AlphaFoldDB" id="A0A9D1FG52"/>
<dbReference type="Proteomes" id="UP000886742">
    <property type="component" value="Unassembled WGS sequence"/>
</dbReference>
<reference evidence="2" key="2">
    <citation type="journal article" date="2021" name="PeerJ">
        <title>Extensive microbial diversity within the chicken gut microbiome revealed by metagenomics and culture.</title>
        <authorList>
            <person name="Gilroy R."/>
            <person name="Ravi A."/>
            <person name="Getino M."/>
            <person name="Pursley I."/>
            <person name="Horton D.L."/>
            <person name="Alikhan N.F."/>
            <person name="Baker D."/>
            <person name="Gharbi K."/>
            <person name="Hall N."/>
            <person name="Watson M."/>
            <person name="Adriaenssens E.M."/>
            <person name="Foster-Nyarko E."/>
            <person name="Jarju S."/>
            <person name="Secka A."/>
            <person name="Antonio M."/>
            <person name="Oren A."/>
            <person name="Chaudhuri R.R."/>
            <person name="La Ragione R."/>
            <person name="Hildebrand F."/>
            <person name="Pallen M.J."/>
        </authorList>
    </citation>
    <scope>NUCLEOTIDE SEQUENCE</scope>
    <source>
        <strain evidence="2">ChiGjej3B3-5194</strain>
    </source>
</reference>